<dbReference type="InterPro" id="IPR024185">
    <property type="entry name" value="FTHF_cligase-like_sf"/>
</dbReference>
<dbReference type="EMBL" id="LPZR01000007">
    <property type="protein sequence ID" value="KYO57700.1"/>
    <property type="molecule type" value="Genomic_DNA"/>
</dbReference>
<reference evidence="2 5" key="2">
    <citation type="journal article" date="2018" name="Nat. Biotechnol.">
        <title>A standardized bacterial taxonomy based on genome phylogeny substantially revises the tree of life.</title>
        <authorList>
            <person name="Parks D.H."/>
            <person name="Chuvochina M."/>
            <person name="Waite D.W."/>
            <person name="Rinke C."/>
            <person name="Skarshewski A."/>
            <person name="Chaumeil P.A."/>
            <person name="Hugenholtz P."/>
        </authorList>
    </citation>
    <scope>NUCLEOTIDE SEQUENCE [LARGE SCALE GENOMIC DNA]</scope>
    <source>
        <strain evidence="2">UBA8739</strain>
    </source>
</reference>
<sequence length="231" mass="24643">MTISQGDDARARILGAVRAGIRRDPANEAEARARVAARIEAHRPNTIPARADLDPAGRVSLFIDQLQKVAGTVTRVARLDEVPAAVVDYMAACNLPMAAGRAPDPLLDRIDWAGAAPLLTLRAGPAEAADEVSVTSAFAGIAETGTLALASGPEHPTTLNFLPETHIVVLPASRVERAYEDVWARLRTERGAPPRTFNLITGPSRTGDIEQQIELGAHGPRRLHVVIVDEV</sequence>
<feature type="domain" description="LUD" evidence="1">
    <location>
        <begin position="132"/>
        <end position="228"/>
    </location>
</feature>
<dbReference type="Proteomes" id="UP000257706">
    <property type="component" value="Unassembled WGS sequence"/>
</dbReference>
<protein>
    <submittedName>
        <fullName evidence="2">Lactate utilization protein</fullName>
    </submittedName>
</protein>
<dbReference type="GeneID" id="97244177"/>
<dbReference type="OrthoDB" id="9794157at2"/>
<dbReference type="InterPro" id="IPR037171">
    <property type="entry name" value="NagB/RpiA_transferase-like"/>
</dbReference>
<dbReference type="Proteomes" id="UP000075787">
    <property type="component" value="Unassembled WGS sequence"/>
</dbReference>
<evidence type="ECO:0000259" key="1">
    <source>
        <dbReference type="Pfam" id="PF02589"/>
    </source>
</evidence>
<dbReference type="SUPFAM" id="SSF100950">
    <property type="entry name" value="NagB/RpiA/CoA transferase-like"/>
    <property type="match status" value="1"/>
</dbReference>
<evidence type="ECO:0000313" key="3">
    <source>
        <dbReference type="EMBL" id="KYO57700.1"/>
    </source>
</evidence>
<accession>A0A162M093</accession>
<dbReference type="PANTHER" id="PTHR43682:SF1">
    <property type="entry name" value="LACTATE UTILIZATION PROTEIN C"/>
    <property type="match status" value="1"/>
</dbReference>
<dbReference type="EMBL" id="DMAI01000159">
    <property type="protein sequence ID" value="HAE47826.1"/>
    <property type="molecule type" value="Genomic_DNA"/>
</dbReference>
<comment type="caution">
    <text evidence="3">The sequence shown here is derived from an EMBL/GenBank/DDBJ whole genome shotgun (WGS) entry which is preliminary data.</text>
</comment>
<dbReference type="Pfam" id="PF02589">
    <property type="entry name" value="LUD_dom"/>
    <property type="match status" value="1"/>
</dbReference>
<proteinExistence type="predicted"/>
<dbReference type="PANTHER" id="PTHR43682">
    <property type="entry name" value="LACTATE UTILIZATION PROTEIN C"/>
    <property type="match status" value="1"/>
</dbReference>
<dbReference type="Gene3D" id="3.40.50.10420">
    <property type="entry name" value="NagB/RpiA/CoA transferase-like"/>
    <property type="match status" value="1"/>
</dbReference>
<gene>
    <name evidence="3" type="ORF">AUP44_19070</name>
    <name evidence="2" type="ORF">DCK97_10440</name>
</gene>
<evidence type="ECO:0000313" key="4">
    <source>
        <dbReference type="Proteomes" id="UP000075787"/>
    </source>
</evidence>
<evidence type="ECO:0000313" key="2">
    <source>
        <dbReference type="EMBL" id="HAE47826.1"/>
    </source>
</evidence>
<reference evidence="3 4" key="1">
    <citation type="submission" date="2015-12" db="EMBL/GenBank/DDBJ databases">
        <title>Genome sequence of Tistrella mobilis MCCC 1A02139.</title>
        <authorList>
            <person name="Lu L."/>
            <person name="Lai Q."/>
            <person name="Shao Z."/>
            <person name="Qian P."/>
        </authorList>
    </citation>
    <scope>NUCLEOTIDE SEQUENCE [LARGE SCALE GENOMIC DNA]</scope>
    <source>
        <strain evidence="3 4">MCCC 1A02139</strain>
    </source>
</reference>
<organism evidence="3 4">
    <name type="scientific">Tistrella mobilis</name>
    <dbReference type="NCBI Taxonomy" id="171437"/>
    <lineage>
        <taxon>Bacteria</taxon>
        <taxon>Pseudomonadati</taxon>
        <taxon>Pseudomonadota</taxon>
        <taxon>Alphaproteobacteria</taxon>
        <taxon>Geminicoccales</taxon>
        <taxon>Geminicoccaceae</taxon>
        <taxon>Tistrella</taxon>
    </lineage>
</organism>
<dbReference type="RefSeq" id="WP_062761276.1">
    <property type="nucleotide sequence ID" value="NZ_CP121045.1"/>
</dbReference>
<evidence type="ECO:0000313" key="5">
    <source>
        <dbReference type="Proteomes" id="UP000257706"/>
    </source>
</evidence>
<dbReference type="InterPro" id="IPR003741">
    <property type="entry name" value="LUD_dom"/>
</dbReference>
<dbReference type="AlphaFoldDB" id="A0A162M093"/>
<name>A0A162M093_9PROT</name>